<dbReference type="Gene3D" id="3.40.1580.10">
    <property type="entry name" value="SMI1/KNR4-like"/>
    <property type="match status" value="1"/>
</dbReference>
<dbReference type="RefSeq" id="WP_208007705.1">
    <property type="nucleotide sequence ID" value="NZ_CP071796.1"/>
</dbReference>
<dbReference type="Proteomes" id="UP000663903">
    <property type="component" value="Chromosome"/>
</dbReference>
<organism evidence="1 2">
    <name type="scientific">Ottowia testudinis</name>
    <dbReference type="NCBI Taxonomy" id="2816950"/>
    <lineage>
        <taxon>Bacteria</taxon>
        <taxon>Pseudomonadati</taxon>
        <taxon>Pseudomonadota</taxon>
        <taxon>Betaproteobacteria</taxon>
        <taxon>Burkholderiales</taxon>
        <taxon>Comamonadaceae</taxon>
        <taxon>Ottowia</taxon>
    </lineage>
</organism>
<evidence type="ECO:0000313" key="1">
    <source>
        <dbReference type="EMBL" id="QTD44179.1"/>
    </source>
</evidence>
<dbReference type="AlphaFoldDB" id="A0A975H1W5"/>
<protein>
    <recommendedName>
        <fullName evidence="3">SMI1/KNR4 family protein</fullName>
    </recommendedName>
</protein>
<keyword evidence="2" id="KW-1185">Reference proteome</keyword>
<accession>A0A975H1W5</accession>
<dbReference type="KEGG" id="otd:J1M35_13715"/>
<dbReference type="SUPFAM" id="SSF160631">
    <property type="entry name" value="SMI1/KNR4-like"/>
    <property type="match status" value="1"/>
</dbReference>
<dbReference type="EMBL" id="CP071796">
    <property type="protein sequence ID" value="QTD44179.1"/>
    <property type="molecule type" value="Genomic_DNA"/>
</dbReference>
<evidence type="ECO:0008006" key="3">
    <source>
        <dbReference type="Google" id="ProtNLM"/>
    </source>
</evidence>
<reference evidence="1" key="1">
    <citation type="submission" date="2021-03" db="EMBL/GenBank/DDBJ databases">
        <title>Ottowia sp. 27C isolated from the cloaca of a Giant Asian pond turtle (Heosemys grandis).</title>
        <authorList>
            <person name="Spergser J."/>
            <person name="Busse H.-J."/>
        </authorList>
    </citation>
    <scope>NUCLEOTIDE SEQUENCE</scope>
    <source>
        <strain evidence="1">27C</strain>
    </source>
</reference>
<dbReference type="InterPro" id="IPR037883">
    <property type="entry name" value="Knr4/Smi1-like_sf"/>
</dbReference>
<name>A0A975H1W5_9BURK</name>
<gene>
    <name evidence="1" type="ORF">J1M35_13715</name>
</gene>
<sequence>MNAAMPAAYLDFMAVKGAYEGAVRGEPGYVAMWAADECEALHVEFEVSQWLPGLRAFGGDGGGELLLFDAAGAVWRVPMADLRTASLRRVADSFSELAARFVG</sequence>
<evidence type="ECO:0000313" key="2">
    <source>
        <dbReference type="Proteomes" id="UP000663903"/>
    </source>
</evidence>
<proteinExistence type="predicted"/>